<accession>A0A3N5CZ75</accession>
<evidence type="ECO:0000256" key="2">
    <source>
        <dbReference type="SAM" id="Phobius"/>
    </source>
</evidence>
<gene>
    <name evidence="4" type="ORF">EG799_10640</name>
</gene>
<reference evidence="4 5" key="1">
    <citation type="submission" date="2018-11" db="EMBL/GenBank/DDBJ databases">
        <title>Erythrobacter spongiae sp. nov., isolated from a marine sponge.</title>
        <authorList>
            <person name="Zhuang L."/>
            <person name="Luo L."/>
        </authorList>
    </citation>
    <scope>NUCLEOTIDE SEQUENCE [LARGE SCALE GENOMIC DNA]</scope>
    <source>
        <strain evidence="4 5">HN-E23</strain>
    </source>
</reference>
<dbReference type="EMBL" id="RPFZ01000001">
    <property type="protein sequence ID" value="RPF72019.1"/>
    <property type="molecule type" value="Genomic_DNA"/>
</dbReference>
<keyword evidence="2" id="KW-0472">Membrane</keyword>
<evidence type="ECO:0000313" key="5">
    <source>
        <dbReference type="Proteomes" id="UP000275232"/>
    </source>
</evidence>
<feature type="compositionally biased region" description="Basic and acidic residues" evidence="1">
    <location>
        <begin position="11"/>
        <end position="21"/>
    </location>
</feature>
<name>A0A3N5CZ75_9SPHN</name>
<proteinExistence type="predicted"/>
<dbReference type="InterPro" id="IPR007730">
    <property type="entry name" value="SPOR-like_dom"/>
</dbReference>
<dbReference type="RefSeq" id="WP_123881022.1">
    <property type="nucleotide sequence ID" value="NZ_RPFZ01000001.1"/>
</dbReference>
<keyword evidence="5" id="KW-1185">Reference proteome</keyword>
<feature type="compositionally biased region" description="Acidic residues" evidence="1">
    <location>
        <begin position="22"/>
        <end position="34"/>
    </location>
</feature>
<dbReference type="Pfam" id="PF05036">
    <property type="entry name" value="SPOR"/>
    <property type="match status" value="1"/>
</dbReference>
<dbReference type="AlphaFoldDB" id="A0A3N5CZ75"/>
<keyword evidence="2" id="KW-0812">Transmembrane</keyword>
<feature type="transmembrane region" description="Helical" evidence="2">
    <location>
        <begin position="53"/>
        <end position="75"/>
    </location>
</feature>
<protein>
    <submittedName>
        <fullName evidence="4">SPOR domain-containing protein</fullName>
    </submittedName>
</protein>
<feature type="domain" description="SPOR" evidence="3">
    <location>
        <begin position="167"/>
        <end position="243"/>
    </location>
</feature>
<evidence type="ECO:0000313" key="4">
    <source>
        <dbReference type="EMBL" id="RPF72019.1"/>
    </source>
</evidence>
<dbReference type="GO" id="GO:0042834">
    <property type="term" value="F:peptidoglycan binding"/>
    <property type="evidence" value="ECO:0007669"/>
    <property type="project" value="InterPro"/>
</dbReference>
<organism evidence="4 5">
    <name type="scientific">Aurantiacibacter spongiae</name>
    <dbReference type="NCBI Taxonomy" id="2488860"/>
    <lineage>
        <taxon>Bacteria</taxon>
        <taxon>Pseudomonadati</taxon>
        <taxon>Pseudomonadota</taxon>
        <taxon>Alphaproteobacteria</taxon>
        <taxon>Sphingomonadales</taxon>
        <taxon>Erythrobacteraceae</taxon>
        <taxon>Aurantiacibacter</taxon>
    </lineage>
</organism>
<feature type="compositionally biased region" description="Acidic residues" evidence="1">
    <location>
        <begin position="1"/>
        <end position="10"/>
    </location>
</feature>
<keyword evidence="2" id="KW-1133">Transmembrane helix</keyword>
<evidence type="ECO:0000259" key="3">
    <source>
        <dbReference type="Pfam" id="PF05036"/>
    </source>
</evidence>
<feature type="region of interest" description="Disordered" evidence="1">
    <location>
        <begin position="1"/>
        <end position="34"/>
    </location>
</feature>
<feature type="region of interest" description="Disordered" evidence="1">
    <location>
        <begin position="85"/>
        <end position="163"/>
    </location>
</feature>
<evidence type="ECO:0000256" key="1">
    <source>
        <dbReference type="SAM" id="MobiDB-lite"/>
    </source>
</evidence>
<comment type="caution">
    <text evidence="4">The sequence shown here is derived from an EMBL/GenBank/DDBJ whole genome shotgun (WGS) entry which is preliminary data.</text>
</comment>
<sequence>MNHPENEDEYGEPREAPHPIEEEQLALADEDERLPWLESEDDYEDNRGVDMRIVGLAVVGLLVVAALLVGGWWLARDDGESGDVVADGSTIEAPATPYKQRPDDPGGSEVAGTGDTAYEVAEGQSRRGRIAESDDGTPRPSIDREQAGAASASGGEDEGEDQPAPANAVYVQIGAYTSRADADSAWGEAVRRYEVLSGKSHRVAQGTVNGATVYRLQAITGDRASGEATCRAIRDNGGDCYLRN</sequence>
<dbReference type="Proteomes" id="UP000275232">
    <property type="component" value="Unassembled WGS sequence"/>
</dbReference>
<dbReference type="OrthoDB" id="7390714at2"/>